<keyword evidence="3" id="KW-1185">Reference proteome</keyword>
<organism evidence="1 3">
    <name type="scientific">Hexamita inflata</name>
    <dbReference type="NCBI Taxonomy" id="28002"/>
    <lineage>
        <taxon>Eukaryota</taxon>
        <taxon>Metamonada</taxon>
        <taxon>Diplomonadida</taxon>
        <taxon>Hexamitidae</taxon>
        <taxon>Hexamitinae</taxon>
        <taxon>Hexamita</taxon>
    </lineage>
</organism>
<evidence type="ECO:0000313" key="2">
    <source>
        <dbReference type="EMBL" id="CAL5970826.1"/>
    </source>
</evidence>
<protein>
    <submittedName>
        <fullName evidence="1">Hypothetical_protein</fullName>
    </submittedName>
</protein>
<name>A0ABP1GHX2_9EUKA</name>
<gene>
    <name evidence="1" type="ORF">HINF_LOCUS761</name>
    <name evidence="2" type="ORF">HINF_LOCUS766</name>
</gene>
<dbReference type="EMBL" id="CAXDID020000002">
    <property type="protein sequence ID" value="CAL5970826.1"/>
    <property type="molecule type" value="Genomic_DNA"/>
</dbReference>
<sequence length="103" mass="11738">MILQLNVLSLYADVRFLRELFEDIAVSSCNSFCIKADVDNKRIRFDLQISVTNRDMQASDVSDHAFAIYNNNHEKFISLQLQTATCDLIYILLSSSLVKCENG</sequence>
<evidence type="ECO:0000313" key="1">
    <source>
        <dbReference type="EMBL" id="CAL5970821.1"/>
    </source>
</evidence>
<evidence type="ECO:0000313" key="3">
    <source>
        <dbReference type="Proteomes" id="UP001642409"/>
    </source>
</evidence>
<proteinExistence type="predicted"/>
<accession>A0ABP1GHX2</accession>
<dbReference type="EMBL" id="CAXDID020000002">
    <property type="protein sequence ID" value="CAL5970821.1"/>
    <property type="molecule type" value="Genomic_DNA"/>
</dbReference>
<dbReference type="Proteomes" id="UP001642409">
    <property type="component" value="Unassembled WGS sequence"/>
</dbReference>
<comment type="caution">
    <text evidence="1">The sequence shown here is derived from an EMBL/GenBank/DDBJ whole genome shotgun (WGS) entry which is preliminary data.</text>
</comment>
<reference evidence="1 3" key="1">
    <citation type="submission" date="2024-07" db="EMBL/GenBank/DDBJ databases">
        <authorList>
            <person name="Akdeniz Z."/>
        </authorList>
    </citation>
    <scope>NUCLEOTIDE SEQUENCE [LARGE SCALE GENOMIC DNA]</scope>
</reference>